<dbReference type="AlphaFoldDB" id="M4BCR5"/>
<reference evidence="2" key="2">
    <citation type="submission" date="2015-06" db="UniProtKB">
        <authorList>
            <consortium name="EnsemblProtists"/>
        </authorList>
    </citation>
    <scope>IDENTIFICATION</scope>
    <source>
        <strain evidence="2">Emoy2</strain>
    </source>
</reference>
<name>M4BCR5_HYAAE</name>
<reference evidence="3" key="1">
    <citation type="journal article" date="2010" name="Science">
        <title>Signatures of adaptation to obligate biotrophy in the Hyaloperonospora arabidopsidis genome.</title>
        <authorList>
            <person name="Baxter L."/>
            <person name="Tripathy S."/>
            <person name="Ishaque N."/>
            <person name="Boot N."/>
            <person name="Cabral A."/>
            <person name="Kemen E."/>
            <person name="Thines M."/>
            <person name="Ah-Fong A."/>
            <person name="Anderson R."/>
            <person name="Badejoko W."/>
            <person name="Bittner-Eddy P."/>
            <person name="Boore J.L."/>
            <person name="Chibucos M.C."/>
            <person name="Coates M."/>
            <person name="Dehal P."/>
            <person name="Delehaunty K."/>
            <person name="Dong S."/>
            <person name="Downton P."/>
            <person name="Dumas B."/>
            <person name="Fabro G."/>
            <person name="Fronick C."/>
            <person name="Fuerstenberg S.I."/>
            <person name="Fulton L."/>
            <person name="Gaulin E."/>
            <person name="Govers F."/>
            <person name="Hughes L."/>
            <person name="Humphray S."/>
            <person name="Jiang R.H."/>
            <person name="Judelson H."/>
            <person name="Kamoun S."/>
            <person name="Kyung K."/>
            <person name="Meijer H."/>
            <person name="Minx P."/>
            <person name="Morris P."/>
            <person name="Nelson J."/>
            <person name="Phuntumart V."/>
            <person name="Qutob D."/>
            <person name="Rehmany A."/>
            <person name="Rougon-Cardoso A."/>
            <person name="Ryden P."/>
            <person name="Torto-Alalibo T."/>
            <person name="Studholme D."/>
            <person name="Wang Y."/>
            <person name="Win J."/>
            <person name="Wood J."/>
            <person name="Clifton S.W."/>
            <person name="Rogers J."/>
            <person name="Van den Ackerveken G."/>
            <person name="Jones J.D."/>
            <person name="McDowell J.M."/>
            <person name="Beynon J."/>
            <person name="Tyler B.M."/>
        </authorList>
    </citation>
    <scope>NUCLEOTIDE SEQUENCE [LARGE SCALE GENOMIC DNA]</scope>
    <source>
        <strain evidence="3">Emoy2</strain>
    </source>
</reference>
<dbReference type="Proteomes" id="UP000011713">
    <property type="component" value="Unassembled WGS sequence"/>
</dbReference>
<evidence type="ECO:0000256" key="1">
    <source>
        <dbReference type="SAM" id="MobiDB-lite"/>
    </source>
</evidence>
<dbReference type="EnsemblProtists" id="HpaT804081">
    <property type="protein sequence ID" value="HpaP804081"/>
    <property type="gene ID" value="HpaG804081"/>
</dbReference>
<evidence type="ECO:0000313" key="2">
    <source>
        <dbReference type="EnsemblProtists" id="HpaP804081"/>
    </source>
</evidence>
<sequence length="104" mass="11715">MPMVITRVSSNESRGSSSTGSLNRKSASCKQLPLGSLTPINHEMRAFVLWWSGDRSFYEAIPTLHWCPDDRLSEGVLRFRALYFLPYLVYPSVGRAALFLVDSC</sequence>
<dbReference type="VEuPathDB" id="FungiDB:HpaG804081"/>
<dbReference type="EMBL" id="JH598136">
    <property type="status" value="NOT_ANNOTATED_CDS"/>
    <property type="molecule type" value="Genomic_DNA"/>
</dbReference>
<protein>
    <submittedName>
        <fullName evidence="2">Uncharacterized protein</fullName>
    </submittedName>
</protein>
<keyword evidence="3" id="KW-1185">Reference proteome</keyword>
<dbReference type="HOGENOM" id="CLU_2255347_0_0_1"/>
<feature type="region of interest" description="Disordered" evidence="1">
    <location>
        <begin position="1"/>
        <end position="28"/>
    </location>
</feature>
<feature type="compositionally biased region" description="Low complexity" evidence="1">
    <location>
        <begin position="1"/>
        <end position="21"/>
    </location>
</feature>
<accession>M4BCR5</accession>
<dbReference type="InParanoid" id="M4BCR5"/>
<proteinExistence type="predicted"/>
<evidence type="ECO:0000313" key="3">
    <source>
        <dbReference type="Proteomes" id="UP000011713"/>
    </source>
</evidence>
<organism evidence="2 3">
    <name type="scientific">Hyaloperonospora arabidopsidis (strain Emoy2)</name>
    <name type="common">Downy mildew agent</name>
    <name type="synonym">Peronospora arabidopsidis</name>
    <dbReference type="NCBI Taxonomy" id="559515"/>
    <lineage>
        <taxon>Eukaryota</taxon>
        <taxon>Sar</taxon>
        <taxon>Stramenopiles</taxon>
        <taxon>Oomycota</taxon>
        <taxon>Peronosporomycetes</taxon>
        <taxon>Peronosporales</taxon>
        <taxon>Peronosporaceae</taxon>
        <taxon>Hyaloperonospora</taxon>
    </lineage>
</organism>